<evidence type="ECO:0000256" key="3">
    <source>
        <dbReference type="ARBA" id="ARBA00023052"/>
    </source>
</evidence>
<sequence length="430" mass="47232">MPDISTTTDGEHPALPAQDAAKRSRLQFPHPPARPDQPADFSTIVVPPAGILPVPPLDIDAKGCRDLAVGMIRILDENHTPVGPWADYLGEVSADRLRQGLRDMLKMRAIDKRMLNAQRQGKTSFYVQCTGEEAIGCCFQRALSQGDMNFPTYRQQTLLVAAEYPLEQLMGQLYSNPLDPLKGRQLPVMHSAKDYGFFSISGNLGTQYVQAVGWAMAAALTGTGKIAAAWIGDGATASNDFHSALLTASVYLPPVVLNVVNNQWAISTFTGVAAGKSETYAARALGYGIPALRVDGNDYLAVMAVSRWAIERARQGHGPVLIEWFTYRVGAHSTSDDPSAYRPRDEARAWPLGDPVDRLKTYLISRGDWSEERHVQAEAEILDEVIAVQKAVEAHGTFVDPQPISPSEIFLNVYADMAEHLRRQRQEMGY</sequence>
<dbReference type="EC" id="1.2.4.4" evidence="4"/>
<comment type="similarity">
    <text evidence="4">Belongs to the BCKDHA family.</text>
</comment>
<dbReference type="CDD" id="cd02000">
    <property type="entry name" value="TPP_E1_PDC_ADC_BCADC"/>
    <property type="match status" value="1"/>
</dbReference>
<dbReference type="InterPro" id="IPR050771">
    <property type="entry name" value="Alpha-ketoacid_DH_E1_comp"/>
</dbReference>
<name>A0AA92H7A7_RHIRH</name>
<keyword evidence="2 4" id="KW-0560">Oxidoreductase</keyword>
<dbReference type="EMBL" id="QDFR01000012">
    <property type="protein sequence ID" value="PVE50290.1"/>
    <property type="molecule type" value="Genomic_DNA"/>
</dbReference>
<dbReference type="Proteomes" id="UP000244335">
    <property type="component" value="Unassembled WGS sequence"/>
</dbReference>
<protein>
    <recommendedName>
        <fullName evidence="4">2-oxoisovalerate dehydrogenase subunit alpha</fullName>
        <ecNumber evidence="4">1.2.4.4</ecNumber>
    </recommendedName>
    <alternativeName>
        <fullName evidence="4">Branched-chain alpha-keto acid dehydrogenase E1 component alpha chain</fullName>
    </alternativeName>
</protein>
<evidence type="ECO:0000256" key="4">
    <source>
        <dbReference type="RuleBase" id="RU365014"/>
    </source>
</evidence>
<dbReference type="InterPro" id="IPR001017">
    <property type="entry name" value="DH_E1"/>
</dbReference>
<dbReference type="SUPFAM" id="SSF52518">
    <property type="entry name" value="Thiamin diphosphate-binding fold (THDP-binding)"/>
    <property type="match status" value="1"/>
</dbReference>
<dbReference type="RefSeq" id="WP_116494747.1">
    <property type="nucleotide sequence ID" value="NZ_QDFR01000012.1"/>
</dbReference>
<evidence type="ECO:0000256" key="5">
    <source>
        <dbReference type="SAM" id="MobiDB-lite"/>
    </source>
</evidence>
<proteinExistence type="inferred from homology"/>
<comment type="caution">
    <text evidence="7">The sequence shown here is derived from an EMBL/GenBank/DDBJ whole genome shotgun (WGS) entry which is preliminary data.</text>
</comment>
<evidence type="ECO:0000256" key="2">
    <source>
        <dbReference type="ARBA" id="ARBA00023002"/>
    </source>
</evidence>
<gene>
    <name evidence="7" type="ORF">DC430_21880</name>
</gene>
<evidence type="ECO:0000259" key="6">
    <source>
        <dbReference type="Pfam" id="PF00676"/>
    </source>
</evidence>
<feature type="region of interest" description="Disordered" evidence="5">
    <location>
        <begin position="1"/>
        <end position="42"/>
    </location>
</feature>
<dbReference type="InterPro" id="IPR029061">
    <property type="entry name" value="THDP-binding"/>
</dbReference>
<comment type="catalytic activity">
    <reaction evidence="4">
        <text>N(6)-[(R)-lipoyl]-L-lysyl-[protein] + 3-methyl-2-oxobutanoate + H(+) = N(6)-[(R)-S(8)-2-methylpropanoyldihydrolipoyl]-L-lysyl-[protein] + CO2</text>
        <dbReference type="Rhea" id="RHEA:13457"/>
        <dbReference type="Rhea" id="RHEA-COMP:10474"/>
        <dbReference type="Rhea" id="RHEA-COMP:10497"/>
        <dbReference type="ChEBI" id="CHEBI:11851"/>
        <dbReference type="ChEBI" id="CHEBI:15378"/>
        <dbReference type="ChEBI" id="CHEBI:16526"/>
        <dbReference type="ChEBI" id="CHEBI:83099"/>
        <dbReference type="ChEBI" id="CHEBI:83142"/>
        <dbReference type="EC" id="1.2.4.4"/>
    </reaction>
</comment>
<dbReference type="PANTHER" id="PTHR43380:SF1">
    <property type="entry name" value="2-OXOISOVALERATE DEHYDROGENASE SUBUNIT ALPHA, MITOCHONDRIAL"/>
    <property type="match status" value="1"/>
</dbReference>
<accession>A0AA92H7A7</accession>
<evidence type="ECO:0000256" key="1">
    <source>
        <dbReference type="ARBA" id="ARBA00001964"/>
    </source>
</evidence>
<dbReference type="PANTHER" id="PTHR43380">
    <property type="entry name" value="2-OXOISOVALERATE DEHYDROGENASE SUBUNIT ALPHA, MITOCHONDRIAL"/>
    <property type="match status" value="1"/>
</dbReference>
<reference evidence="7 8" key="1">
    <citation type="submission" date="2018-04" db="EMBL/GenBank/DDBJ databases">
        <authorList>
            <person name="Hagen T."/>
        </authorList>
    </citation>
    <scope>NUCLEOTIDE SEQUENCE [LARGE SCALE GENOMIC DNA]</scope>
    <source>
        <strain evidence="7 8">TPD7009</strain>
    </source>
</reference>
<keyword evidence="3 4" id="KW-0786">Thiamine pyrophosphate</keyword>
<comment type="function">
    <text evidence="4">The branched-chain alpha-keto dehydrogenase complex catalyzes the overall conversion of alpha-keto acids to acyl-CoA and CO(2). It contains multiple copies of three enzymatic components: branched-chain alpha-keto acid decarboxylase (E1), lipoamide acyltransferase (E2) and lipoamide dehydrogenase (E3).</text>
</comment>
<organism evidence="7 8">
    <name type="scientific">Rhizobium rhizogenes</name>
    <name type="common">Agrobacterium rhizogenes</name>
    <dbReference type="NCBI Taxonomy" id="359"/>
    <lineage>
        <taxon>Bacteria</taxon>
        <taxon>Pseudomonadati</taxon>
        <taxon>Pseudomonadota</taxon>
        <taxon>Alphaproteobacteria</taxon>
        <taxon>Hyphomicrobiales</taxon>
        <taxon>Rhizobiaceae</taxon>
        <taxon>Rhizobium/Agrobacterium group</taxon>
        <taxon>Rhizobium</taxon>
    </lineage>
</organism>
<evidence type="ECO:0000313" key="8">
    <source>
        <dbReference type="Proteomes" id="UP000244335"/>
    </source>
</evidence>
<dbReference type="Pfam" id="PF00676">
    <property type="entry name" value="E1_dh"/>
    <property type="match status" value="1"/>
</dbReference>
<dbReference type="GO" id="GO:0009083">
    <property type="term" value="P:branched-chain amino acid catabolic process"/>
    <property type="evidence" value="ECO:0007669"/>
    <property type="project" value="TreeGrafter"/>
</dbReference>
<feature type="domain" description="Dehydrogenase E1 component" evidence="6">
    <location>
        <begin position="104"/>
        <end position="395"/>
    </location>
</feature>
<dbReference type="AlphaFoldDB" id="A0AA92H7A7"/>
<comment type="cofactor">
    <cofactor evidence="1 4">
        <name>thiamine diphosphate</name>
        <dbReference type="ChEBI" id="CHEBI:58937"/>
    </cofactor>
</comment>
<dbReference type="Gene3D" id="3.40.50.970">
    <property type="match status" value="1"/>
</dbReference>
<dbReference type="GO" id="GO:0003863">
    <property type="term" value="F:branched-chain 2-oxo acid dehydrogenase activity"/>
    <property type="evidence" value="ECO:0007669"/>
    <property type="project" value="UniProtKB-EC"/>
</dbReference>
<evidence type="ECO:0000313" key="7">
    <source>
        <dbReference type="EMBL" id="PVE50290.1"/>
    </source>
</evidence>